<gene>
    <name evidence="1" type="ORF">L9F63_013345</name>
</gene>
<proteinExistence type="predicted"/>
<accession>A0AAD8AAD8</accession>
<feature type="non-terminal residue" evidence="1">
    <location>
        <position position="54"/>
    </location>
</feature>
<name>A0AAD8AAD8_DIPPU</name>
<reference evidence="1" key="2">
    <citation type="submission" date="2023-05" db="EMBL/GenBank/DDBJ databases">
        <authorList>
            <person name="Fouks B."/>
        </authorList>
    </citation>
    <scope>NUCLEOTIDE SEQUENCE</scope>
    <source>
        <strain evidence="1">Stay&amp;Tobe</strain>
        <tissue evidence="1">Testes</tissue>
    </source>
</reference>
<keyword evidence="2" id="KW-1185">Reference proteome</keyword>
<dbReference type="AlphaFoldDB" id="A0AAD8AAD8"/>
<comment type="caution">
    <text evidence="1">The sequence shown here is derived from an EMBL/GenBank/DDBJ whole genome shotgun (WGS) entry which is preliminary data.</text>
</comment>
<organism evidence="1 2">
    <name type="scientific">Diploptera punctata</name>
    <name type="common">Pacific beetle cockroach</name>
    <dbReference type="NCBI Taxonomy" id="6984"/>
    <lineage>
        <taxon>Eukaryota</taxon>
        <taxon>Metazoa</taxon>
        <taxon>Ecdysozoa</taxon>
        <taxon>Arthropoda</taxon>
        <taxon>Hexapoda</taxon>
        <taxon>Insecta</taxon>
        <taxon>Pterygota</taxon>
        <taxon>Neoptera</taxon>
        <taxon>Polyneoptera</taxon>
        <taxon>Dictyoptera</taxon>
        <taxon>Blattodea</taxon>
        <taxon>Blaberoidea</taxon>
        <taxon>Blaberidae</taxon>
        <taxon>Diplopterinae</taxon>
        <taxon>Diploptera</taxon>
    </lineage>
</organism>
<protein>
    <submittedName>
        <fullName evidence="1">Uncharacterized protein</fullName>
    </submittedName>
</protein>
<evidence type="ECO:0000313" key="1">
    <source>
        <dbReference type="EMBL" id="KAJ9595434.1"/>
    </source>
</evidence>
<reference evidence="1" key="1">
    <citation type="journal article" date="2023" name="IScience">
        <title>Live-bearing cockroach genome reveals convergent evolutionary mechanisms linked to viviparity in insects and beyond.</title>
        <authorList>
            <person name="Fouks B."/>
            <person name="Harrison M.C."/>
            <person name="Mikhailova A.A."/>
            <person name="Marchal E."/>
            <person name="English S."/>
            <person name="Carruthers M."/>
            <person name="Jennings E.C."/>
            <person name="Chiamaka E.L."/>
            <person name="Frigard R.A."/>
            <person name="Pippel M."/>
            <person name="Attardo G.M."/>
            <person name="Benoit J.B."/>
            <person name="Bornberg-Bauer E."/>
            <person name="Tobe S.S."/>
        </authorList>
    </citation>
    <scope>NUCLEOTIDE SEQUENCE</scope>
    <source>
        <strain evidence="1">Stay&amp;Tobe</strain>
    </source>
</reference>
<feature type="non-terminal residue" evidence="1">
    <location>
        <position position="1"/>
    </location>
</feature>
<evidence type="ECO:0000313" key="2">
    <source>
        <dbReference type="Proteomes" id="UP001233999"/>
    </source>
</evidence>
<dbReference type="Proteomes" id="UP001233999">
    <property type="component" value="Unassembled WGS sequence"/>
</dbReference>
<dbReference type="EMBL" id="JASPKZ010002337">
    <property type="protein sequence ID" value="KAJ9595434.1"/>
    <property type="molecule type" value="Genomic_DNA"/>
</dbReference>
<sequence length="54" mass="5787">ANHAFLDCVYEVGVQKCTSEAAVFLRRIAGILANVRVYDAACKPKGSTPDRCSA</sequence>